<dbReference type="PANTHER" id="PTHR21022">
    <property type="entry name" value="PREPHENATE DEHYDRATASE P PROTEIN"/>
    <property type="match status" value="1"/>
</dbReference>
<evidence type="ECO:0000259" key="11">
    <source>
        <dbReference type="PROSITE" id="PS51671"/>
    </source>
</evidence>
<organism evidence="12 13">
    <name type="scientific">Seinonella peptonophila</name>
    <dbReference type="NCBI Taxonomy" id="112248"/>
    <lineage>
        <taxon>Bacteria</taxon>
        <taxon>Bacillati</taxon>
        <taxon>Bacillota</taxon>
        <taxon>Bacilli</taxon>
        <taxon>Bacillales</taxon>
        <taxon>Thermoactinomycetaceae</taxon>
        <taxon>Seinonella</taxon>
    </lineage>
</organism>
<evidence type="ECO:0000313" key="12">
    <source>
        <dbReference type="EMBL" id="SHE47440.1"/>
    </source>
</evidence>
<evidence type="ECO:0000256" key="3">
    <source>
        <dbReference type="ARBA" id="ARBA00021872"/>
    </source>
</evidence>
<keyword evidence="7" id="KW-0456">Lyase</keyword>
<dbReference type="CDD" id="cd04905">
    <property type="entry name" value="ACT_CM-PDT"/>
    <property type="match status" value="1"/>
</dbReference>
<dbReference type="InterPro" id="IPR001086">
    <property type="entry name" value="Preph_deHydtase"/>
</dbReference>
<dbReference type="SUPFAM" id="SSF55021">
    <property type="entry name" value="ACT-like"/>
    <property type="match status" value="1"/>
</dbReference>
<dbReference type="PROSITE" id="PS51671">
    <property type="entry name" value="ACT"/>
    <property type="match status" value="1"/>
</dbReference>
<dbReference type="CDD" id="cd13633">
    <property type="entry name" value="PBP2_Sa-PDT_like"/>
    <property type="match status" value="1"/>
</dbReference>
<keyword evidence="6" id="KW-0584">Phenylalanine biosynthesis</keyword>
<comment type="pathway">
    <text evidence="1">Amino-acid biosynthesis; L-phenylalanine biosynthesis; phenylpyruvate from prephenate: step 1/1.</text>
</comment>
<reference evidence="12 13" key="1">
    <citation type="submission" date="2016-11" db="EMBL/GenBank/DDBJ databases">
        <authorList>
            <person name="Jaros S."/>
            <person name="Januszkiewicz K."/>
            <person name="Wedrychowicz H."/>
        </authorList>
    </citation>
    <scope>NUCLEOTIDE SEQUENCE [LARGE SCALE GENOMIC DNA]</scope>
    <source>
        <strain evidence="12 13">DSM 44666</strain>
    </source>
</reference>
<evidence type="ECO:0000256" key="8">
    <source>
        <dbReference type="ARBA" id="ARBA00047848"/>
    </source>
</evidence>
<proteinExistence type="predicted"/>
<sequence length="294" mass="32728">MVETIAYLGPQGTFTHEATQLLFSNKNSELVPYPTIPDVLTAVDQGVSDLAVVPVETAVGGSVNLTIDWLIHHVDVPIIGEVIYPISQCLLVHPQHANRPLQDFVRIYSHPQAIAQCQEKIDEICPQAEIIYTESTAQGATILQSNPEDLALAIGTKRAGETRNLVIKEEDIQDHQNNFTRFIAIGHKWVDFQEEQKSVKHKTSLQVTLPSDYPGALFQVLATFSWRKINLSHIESRPTKTGLGNYFFIIDAELSHEHVLMRGALAEIKALGCNVRVLGSYPSFQVNELQSLKK</sequence>
<dbReference type="Gene3D" id="3.30.70.260">
    <property type="match status" value="1"/>
</dbReference>
<evidence type="ECO:0000256" key="1">
    <source>
        <dbReference type="ARBA" id="ARBA00004741"/>
    </source>
</evidence>
<evidence type="ECO:0000313" key="13">
    <source>
        <dbReference type="Proteomes" id="UP000184476"/>
    </source>
</evidence>
<dbReference type="RefSeq" id="WP_073151678.1">
    <property type="nucleotide sequence ID" value="NZ_FQVL01000001.1"/>
</dbReference>
<evidence type="ECO:0000256" key="9">
    <source>
        <dbReference type="PIRSR" id="PIRSR001500-2"/>
    </source>
</evidence>
<dbReference type="Pfam" id="PF01842">
    <property type="entry name" value="ACT"/>
    <property type="match status" value="1"/>
</dbReference>
<dbReference type="GO" id="GO:0004664">
    <property type="term" value="F:prephenate dehydratase activity"/>
    <property type="evidence" value="ECO:0007669"/>
    <property type="project" value="UniProtKB-EC"/>
</dbReference>
<feature type="domain" description="ACT" evidence="11">
    <location>
        <begin position="205"/>
        <end position="282"/>
    </location>
</feature>
<name>A0A1M4TSG9_9BACL</name>
<dbReference type="InterPro" id="IPR002912">
    <property type="entry name" value="ACT_dom"/>
</dbReference>
<dbReference type="AlphaFoldDB" id="A0A1M4TSG9"/>
<evidence type="ECO:0000256" key="7">
    <source>
        <dbReference type="ARBA" id="ARBA00023239"/>
    </source>
</evidence>
<dbReference type="Gene3D" id="3.40.190.10">
    <property type="entry name" value="Periplasmic binding protein-like II"/>
    <property type="match status" value="2"/>
</dbReference>
<dbReference type="SUPFAM" id="SSF53850">
    <property type="entry name" value="Periplasmic binding protein-like II"/>
    <property type="match status" value="1"/>
</dbReference>
<evidence type="ECO:0000256" key="2">
    <source>
        <dbReference type="ARBA" id="ARBA00013147"/>
    </source>
</evidence>
<feature type="domain" description="Prephenate dehydratase" evidence="10">
    <location>
        <begin position="4"/>
        <end position="187"/>
    </location>
</feature>
<evidence type="ECO:0000256" key="5">
    <source>
        <dbReference type="ARBA" id="ARBA00023141"/>
    </source>
</evidence>
<dbReference type="Pfam" id="PF00800">
    <property type="entry name" value="PDT"/>
    <property type="match status" value="1"/>
</dbReference>
<dbReference type="FunFam" id="3.30.70.260:FF:000012">
    <property type="entry name" value="Prephenate dehydratase"/>
    <property type="match status" value="1"/>
</dbReference>
<keyword evidence="5" id="KW-0057">Aromatic amino acid biosynthesis</keyword>
<accession>A0A1M4TSG9</accession>
<dbReference type="STRING" id="112248.SAMN05444392_101621"/>
<dbReference type="OrthoDB" id="9802281at2"/>
<feature type="site" description="Essential for prephenate dehydratase activity" evidence="9">
    <location>
        <position position="180"/>
    </location>
</feature>
<dbReference type="GO" id="GO:0005737">
    <property type="term" value="C:cytoplasm"/>
    <property type="evidence" value="ECO:0007669"/>
    <property type="project" value="TreeGrafter"/>
</dbReference>
<dbReference type="InterPro" id="IPR008242">
    <property type="entry name" value="Chor_mutase/pphenate_deHydtase"/>
</dbReference>
<dbReference type="UniPathway" id="UPA00121">
    <property type="reaction ID" value="UER00345"/>
</dbReference>
<dbReference type="PROSITE" id="PS51171">
    <property type="entry name" value="PREPHENATE_DEHYDR_3"/>
    <property type="match status" value="1"/>
</dbReference>
<evidence type="ECO:0000256" key="4">
    <source>
        <dbReference type="ARBA" id="ARBA00022605"/>
    </source>
</evidence>
<keyword evidence="13" id="KW-1185">Reference proteome</keyword>
<comment type="catalytic activity">
    <reaction evidence="8">
        <text>prephenate + H(+) = 3-phenylpyruvate + CO2 + H2O</text>
        <dbReference type="Rhea" id="RHEA:21648"/>
        <dbReference type="ChEBI" id="CHEBI:15377"/>
        <dbReference type="ChEBI" id="CHEBI:15378"/>
        <dbReference type="ChEBI" id="CHEBI:16526"/>
        <dbReference type="ChEBI" id="CHEBI:18005"/>
        <dbReference type="ChEBI" id="CHEBI:29934"/>
        <dbReference type="EC" id="4.2.1.51"/>
    </reaction>
</comment>
<protein>
    <recommendedName>
        <fullName evidence="3">Prephenate dehydratase</fullName>
        <ecNumber evidence="2">4.2.1.51</ecNumber>
    </recommendedName>
</protein>
<evidence type="ECO:0000259" key="10">
    <source>
        <dbReference type="PROSITE" id="PS51171"/>
    </source>
</evidence>
<dbReference type="GO" id="GO:0009094">
    <property type="term" value="P:L-phenylalanine biosynthetic process"/>
    <property type="evidence" value="ECO:0007669"/>
    <property type="project" value="UniProtKB-UniPathway"/>
</dbReference>
<evidence type="ECO:0000256" key="6">
    <source>
        <dbReference type="ARBA" id="ARBA00023222"/>
    </source>
</evidence>
<dbReference type="NCBIfam" id="NF008865">
    <property type="entry name" value="PRK11898.1"/>
    <property type="match status" value="1"/>
</dbReference>
<dbReference type="EC" id="4.2.1.51" evidence="2"/>
<dbReference type="EMBL" id="FQVL01000001">
    <property type="protein sequence ID" value="SHE47440.1"/>
    <property type="molecule type" value="Genomic_DNA"/>
</dbReference>
<dbReference type="PANTHER" id="PTHR21022:SF19">
    <property type="entry name" value="PREPHENATE DEHYDRATASE-RELATED"/>
    <property type="match status" value="1"/>
</dbReference>
<dbReference type="InterPro" id="IPR045865">
    <property type="entry name" value="ACT-like_dom_sf"/>
</dbReference>
<gene>
    <name evidence="12" type="ORF">SAMN05444392_101621</name>
</gene>
<keyword evidence="4" id="KW-0028">Amino-acid biosynthesis</keyword>
<dbReference type="PIRSF" id="PIRSF001500">
    <property type="entry name" value="Chor_mut_pdt_Ppr"/>
    <property type="match status" value="1"/>
</dbReference>
<dbReference type="Proteomes" id="UP000184476">
    <property type="component" value="Unassembled WGS sequence"/>
</dbReference>